<dbReference type="Proteomes" id="UP001482520">
    <property type="component" value="Unassembled WGS sequence"/>
</dbReference>
<comment type="caution">
    <text evidence="1">The sequence shown here is derived from an EMBL/GenBank/DDBJ whole genome shotgun (WGS) entry which is preliminary data.</text>
</comment>
<proteinExistence type="predicted"/>
<dbReference type="RefSeq" id="WP_349803951.1">
    <property type="nucleotide sequence ID" value="NZ_JBEGDP010000003.1"/>
</dbReference>
<protein>
    <submittedName>
        <fullName evidence="1">Uncharacterized protein</fullName>
    </submittedName>
</protein>
<name>A0ABV1NVR8_9ACTN</name>
<organism evidence="1 2">
    <name type="scientific">Nocardioides kribbensis</name>
    <dbReference type="NCBI Taxonomy" id="305517"/>
    <lineage>
        <taxon>Bacteria</taxon>
        <taxon>Bacillati</taxon>
        <taxon>Actinomycetota</taxon>
        <taxon>Actinomycetes</taxon>
        <taxon>Propionibacteriales</taxon>
        <taxon>Nocardioidaceae</taxon>
        <taxon>Nocardioides</taxon>
    </lineage>
</organism>
<evidence type="ECO:0000313" key="2">
    <source>
        <dbReference type="Proteomes" id="UP001482520"/>
    </source>
</evidence>
<gene>
    <name evidence="1" type="ORF">V6R90_04865</name>
</gene>
<accession>A0ABV1NVR8</accession>
<keyword evidence="2" id="KW-1185">Reference proteome</keyword>
<dbReference type="EMBL" id="JBEGDP010000003">
    <property type="protein sequence ID" value="MEQ7846601.1"/>
    <property type="molecule type" value="Genomic_DNA"/>
</dbReference>
<sequence length="169" mass="18084">MPHPAVRRALGPGDACGLTEPLAPGMEALLRRAVLDVALSGPTRVRPPVLHVGVPGGPTAVFVPRTDDPDLDPALRTDVVAAMVRRADLLAAPDRTRQGHAEAAPTAPVVWLVRLGDLALQDVDLAWLAAARAAYAEAELPLVMVVVSRTAWRDPRSGVGRSWRRLRVR</sequence>
<evidence type="ECO:0000313" key="1">
    <source>
        <dbReference type="EMBL" id="MEQ7846601.1"/>
    </source>
</evidence>
<reference evidence="1 2" key="1">
    <citation type="submission" date="2024-02" db="EMBL/GenBank/DDBJ databases">
        <title>Full genome sequence of Nocardioides kribbensis.</title>
        <authorList>
            <person name="Poletto B.L."/>
            <person name="Silva G."/>
            <person name="Galante D."/>
            <person name="Campos K.R."/>
            <person name="Santos M.B.N."/>
            <person name="Sacchi C.T."/>
        </authorList>
    </citation>
    <scope>NUCLEOTIDE SEQUENCE [LARGE SCALE GENOMIC DNA]</scope>
    <source>
        <strain evidence="1 2">O4R</strain>
    </source>
</reference>